<keyword evidence="1" id="KW-1133">Transmembrane helix</keyword>
<feature type="domain" description="VanZ-like" evidence="2">
    <location>
        <begin position="7"/>
        <end position="115"/>
    </location>
</feature>
<dbReference type="AlphaFoldDB" id="A0A1F6ASU1"/>
<dbReference type="Proteomes" id="UP000178305">
    <property type="component" value="Unassembled WGS sequence"/>
</dbReference>
<keyword evidence="1" id="KW-0812">Transmembrane</keyword>
<evidence type="ECO:0000313" key="3">
    <source>
        <dbReference type="EMBL" id="OGG27751.1"/>
    </source>
</evidence>
<sequence>MKFFRFWGPAILWMAVIFLASTRESVQVSDEFTINFLFFKTLHVIEYAILFALYYRALKNTSHRKNSINAFGAAFLLTILYAVSDEFHQTLVPTREGKLRDVIIDALGATLSWITIAKLLPKAPKKLRSLAKSLQIV</sequence>
<dbReference type="InterPro" id="IPR006976">
    <property type="entry name" value="VanZ-like"/>
</dbReference>
<feature type="transmembrane region" description="Helical" evidence="1">
    <location>
        <begin position="103"/>
        <end position="120"/>
    </location>
</feature>
<organism evidence="3 4">
    <name type="scientific">Candidatus Gottesmanbacteria bacterium RIFCSPLOWO2_01_FULL_48_11</name>
    <dbReference type="NCBI Taxonomy" id="1798395"/>
    <lineage>
        <taxon>Bacteria</taxon>
        <taxon>Candidatus Gottesmaniibacteriota</taxon>
    </lineage>
</organism>
<proteinExistence type="predicted"/>
<protein>
    <recommendedName>
        <fullName evidence="2">VanZ-like domain-containing protein</fullName>
    </recommendedName>
</protein>
<comment type="caution">
    <text evidence="3">The sequence shown here is derived from an EMBL/GenBank/DDBJ whole genome shotgun (WGS) entry which is preliminary data.</text>
</comment>
<evidence type="ECO:0000259" key="2">
    <source>
        <dbReference type="Pfam" id="PF04892"/>
    </source>
</evidence>
<gene>
    <name evidence="3" type="ORF">A3A64_03280</name>
</gene>
<dbReference type="EMBL" id="MFJY01000037">
    <property type="protein sequence ID" value="OGG27751.1"/>
    <property type="molecule type" value="Genomic_DNA"/>
</dbReference>
<feature type="transmembrane region" description="Helical" evidence="1">
    <location>
        <begin position="35"/>
        <end position="55"/>
    </location>
</feature>
<evidence type="ECO:0000256" key="1">
    <source>
        <dbReference type="SAM" id="Phobius"/>
    </source>
</evidence>
<feature type="transmembrane region" description="Helical" evidence="1">
    <location>
        <begin position="67"/>
        <end position="83"/>
    </location>
</feature>
<accession>A0A1F6ASU1</accession>
<keyword evidence="1" id="KW-0472">Membrane</keyword>
<name>A0A1F6ASU1_9BACT</name>
<evidence type="ECO:0000313" key="4">
    <source>
        <dbReference type="Proteomes" id="UP000178305"/>
    </source>
</evidence>
<reference evidence="3 4" key="1">
    <citation type="journal article" date="2016" name="Nat. Commun.">
        <title>Thousands of microbial genomes shed light on interconnected biogeochemical processes in an aquifer system.</title>
        <authorList>
            <person name="Anantharaman K."/>
            <person name="Brown C.T."/>
            <person name="Hug L.A."/>
            <person name="Sharon I."/>
            <person name="Castelle C.J."/>
            <person name="Probst A.J."/>
            <person name="Thomas B.C."/>
            <person name="Singh A."/>
            <person name="Wilkins M.J."/>
            <person name="Karaoz U."/>
            <person name="Brodie E.L."/>
            <person name="Williams K.H."/>
            <person name="Hubbard S.S."/>
            <person name="Banfield J.F."/>
        </authorList>
    </citation>
    <scope>NUCLEOTIDE SEQUENCE [LARGE SCALE GENOMIC DNA]</scope>
</reference>
<dbReference type="Pfam" id="PF04892">
    <property type="entry name" value="VanZ"/>
    <property type="match status" value="1"/>
</dbReference>
<dbReference type="NCBIfam" id="NF037970">
    <property type="entry name" value="vanZ_1"/>
    <property type="match status" value="1"/>
</dbReference>